<dbReference type="InterPro" id="IPR058979">
    <property type="entry name" value="LysC-like"/>
</dbReference>
<dbReference type="InterPro" id="IPR047737">
    <property type="entry name" value="LysC"/>
</dbReference>
<organism evidence="2 3">
    <name type="scientific">Neisseria elongata subsp. nitroreducens</name>
    <dbReference type="NCBI Taxonomy" id="90367"/>
    <lineage>
        <taxon>Bacteria</taxon>
        <taxon>Pseudomonadati</taxon>
        <taxon>Pseudomonadota</taxon>
        <taxon>Betaproteobacteria</taxon>
        <taxon>Neisseriales</taxon>
        <taxon>Neisseriaceae</taxon>
        <taxon>Neisseria</taxon>
    </lineage>
</organism>
<dbReference type="AlphaFoldDB" id="A0A9X0ZSC7"/>
<dbReference type="NCBIfam" id="NF038368">
    <property type="entry name" value="P2_Rz1"/>
    <property type="match status" value="1"/>
</dbReference>
<keyword evidence="1" id="KW-0732">Signal</keyword>
<accession>A0A9X0ZSC7</accession>
<evidence type="ECO:0000313" key="3">
    <source>
        <dbReference type="Proteomes" id="UP000708805"/>
    </source>
</evidence>
<evidence type="ECO:0000256" key="1">
    <source>
        <dbReference type="SAM" id="SignalP"/>
    </source>
</evidence>
<dbReference type="RefSeq" id="WP_214037523.1">
    <property type="nucleotide sequence ID" value="NZ_JAGJWT010000002.1"/>
</dbReference>
<evidence type="ECO:0008006" key="4">
    <source>
        <dbReference type="Google" id="ProtNLM"/>
    </source>
</evidence>
<sequence>MNPVFAAALLLMLAACTAAPPAAVPVCPAVPECLRRQTDIRTHADLVRALVAERAAFDQCKAARDTLAACLENP</sequence>
<dbReference type="Proteomes" id="UP000708805">
    <property type="component" value="Unassembled WGS sequence"/>
</dbReference>
<dbReference type="Pfam" id="PF23793">
    <property type="entry name" value="LysC"/>
    <property type="match status" value="1"/>
</dbReference>
<dbReference type="EMBL" id="JAGJWT010000002">
    <property type="protein sequence ID" value="MBS9340090.1"/>
    <property type="molecule type" value="Genomic_DNA"/>
</dbReference>
<comment type="caution">
    <text evidence="2">The sequence shown here is derived from an EMBL/GenBank/DDBJ whole genome shotgun (WGS) entry which is preliminary data.</text>
</comment>
<proteinExistence type="predicted"/>
<protein>
    <recommendedName>
        <fullName evidence="4">Lipoprotein</fullName>
    </recommendedName>
</protein>
<evidence type="ECO:0000313" key="2">
    <source>
        <dbReference type="EMBL" id="MBS9340090.1"/>
    </source>
</evidence>
<feature type="chain" id="PRO_5040750426" description="Lipoprotein" evidence="1">
    <location>
        <begin position="19"/>
        <end position="74"/>
    </location>
</feature>
<gene>
    <name evidence="2" type="ORF">J8641_04500</name>
</gene>
<name>A0A9X0ZSC7_NEIEL</name>
<reference evidence="2" key="1">
    <citation type="submission" date="2021-04" db="EMBL/GenBank/DDBJ databases">
        <title>Genomic characterization of endocarditis-associated Neisseria elongata subsp. nitroreducens.</title>
        <authorList>
            <person name="Schorner M."/>
            <person name="Passarelli-Araujo H."/>
            <person name="Scheffer M."/>
            <person name="Barazzetti F."/>
            <person name="Martins J."/>
            <person name="Machado H."/>
            <person name="Palmeiro J."/>
            <person name="Bazzo M."/>
        </authorList>
    </citation>
    <scope>NUCLEOTIDE SEQUENCE</scope>
    <source>
        <strain evidence="2">Nel_M001</strain>
    </source>
</reference>
<feature type="signal peptide" evidence="1">
    <location>
        <begin position="1"/>
        <end position="18"/>
    </location>
</feature>